<dbReference type="GO" id="GO:0008270">
    <property type="term" value="F:zinc ion binding"/>
    <property type="evidence" value="ECO:0007669"/>
    <property type="project" value="UniProtKB-KW"/>
</dbReference>
<organism evidence="10 11">
    <name type="scientific">Coptotermes formosanus</name>
    <name type="common">Formosan subterranean termite</name>
    <dbReference type="NCBI Taxonomy" id="36987"/>
    <lineage>
        <taxon>Eukaryota</taxon>
        <taxon>Metazoa</taxon>
        <taxon>Ecdysozoa</taxon>
        <taxon>Arthropoda</taxon>
        <taxon>Hexapoda</taxon>
        <taxon>Insecta</taxon>
        <taxon>Pterygota</taxon>
        <taxon>Neoptera</taxon>
        <taxon>Polyneoptera</taxon>
        <taxon>Dictyoptera</taxon>
        <taxon>Blattodea</taxon>
        <taxon>Blattoidea</taxon>
        <taxon>Termitoidae</taxon>
        <taxon>Rhinotermitidae</taxon>
        <taxon>Coptotermes</taxon>
    </lineage>
</organism>
<dbReference type="PROSITE" id="PS50178">
    <property type="entry name" value="ZF_FYVE"/>
    <property type="match status" value="1"/>
</dbReference>
<feature type="compositionally biased region" description="Polar residues" evidence="8">
    <location>
        <begin position="632"/>
        <end position="642"/>
    </location>
</feature>
<evidence type="ECO:0000256" key="3">
    <source>
        <dbReference type="ARBA" id="ARBA00019870"/>
    </source>
</evidence>
<dbReference type="GO" id="GO:0031901">
    <property type="term" value="C:early endosome membrane"/>
    <property type="evidence" value="ECO:0007669"/>
    <property type="project" value="TreeGrafter"/>
</dbReference>
<dbReference type="CDD" id="cd15731">
    <property type="entry name" value="FYVE_LST2"/>
    <property type="match status" value="1"/>
</dbReference>
<evidence type="ECO:0000313" key="11">
    <source>
        <dbReference type="Proteomes" id="UP000502823"/>
    </source>
</evidence>
<dbReference type="InterPro" id="IPR043269">
    <property type="entry name" value="FYVE_LST2"/>
</dbReference>
<accession>A0A6L2PXQ2</accession>
<dbReference type="FunCoup" id="A0A6L2PXQ2">
    <property type="interactions" value="151"/>
</dbReference>
<dbReference type="InterPro" id="IPR011011">
    <property type="entry name" value="Znf_FYVE_PHD"/>
</dbReference>
<evidence type="ECO:0000256" key="2">
    <source>
        <dbReference type="ARBA" id="ARBA00008755"/>
    </source>
</evidence>
<keyword evidence="11" id="KW-1185">Reference proteome</keyword>
<dbReference type="PANTHER" id="PTHR46465">
    <property type="entry name" value="LATERAL SIGNALING TARGET PROTEIN 2 HOMOLOG"/>
    <property type="match status" value="1"/>
</dbReference>
<keyword evidence="6" id="KW-0862">Zinc</keyword>
<feature type="region of interest" description="Disordered" evidence="8">
    <location>
        <begin position="632"/>
        <end position="656"/>
    </location>
</feature>
<dbReference type="InParanoid" id="A0A6L2PXQ2"/>
<dbReference type="Gene3D" id="3.30.40.10">
    <property type="entry name" value="Zinc/RING finger domain, C3HC4 (zinc finger)"/>
    <property type="match status" value="1"/>
</dbReference>
<gene>
    <name evidence="10" type="ORF">Cfor_03255</name>
</gene>
<protein>
    <recommendedName>
        <fullName evidence="3">Lateral signaling target protein 2 homolog</fullName>
    </recommendedName>
</protein>
<keyword evidence="5 7" id="KW-0863">Zinc-finger</keyword>
<comment type="similarity">
    <text evidence="2">Belongs to the lst-2 family.</text>
</comment>
<dbReference type="InterPro" id="IPR051118">
    <property type="entry name" value="LST-2"/>
</dbReference>
<evidence type="ECO:0000256" key="5">
    <source>
        <dbReference type="ARBA" id="ARBA00022771"/>
    </source>
</evidence>
<evidence type="ECO:0000256" key="6">
    <source>
        <dbReference type="ARBA" id="ARBA00022833"/>
    </source>
</evidence>
<dbReference type="PANTHER" id="PTHR46465:SF2">
    <property type="entry name" value="LATERAL SIGNALING TARGET PROTEIN 2 HOMOLOG"/>
    <property type="match status" value="1"/>
</dbReference>
<proteinExistence type="inferred from homology"/>
<evidence type="ECO:0000313" key="10">
    <source>
        <dbReference type="EMBL" id="GFG37316.1"/>
    </source>
</evidence>
<dbReference type="InterPro" id="IPR017455">
    <property type="entry name" value="Znf_FYVE-rel"/>
</dbReference>
<reference evidence="11" key="1">
    <citation type="submission" date="2020-01" db="EMBL/GenBank/DDBJ databases">
        <title>Draft genome sequence of the Termite Coptotermes fromosanus.</title>
        <authorList>
            <person name="Itakura S."/>
            <person name="Yosikawa Y."/>
            <person name="Umezawa K."/>
        </authorList>
    </citation>
    <scope>NUCLEOTIDE SEQUENCE [LARGE SCALE GENOMIC DNA]</scope>
</reference>
<dbReference type="Pfam" id="PF01363">
    <property type="entry name" value="FYVE"/>
    <property type="match status" value="1"/>
</dbReference>
<feature type="compositionally biased region" description="Basic and acidic residues" evidence="8">
    <location>
        <begin position="990"/>
        <end position="1002"/>
    </location>
</feature>
<feature type="compositionally biased region" description="Polar residues" evidence="8">
    <location>
        <begin position="1003"/>
        <end position="1023"/>
    </location>
</feature>
<dbReference type="Proteomes" id="UP000502823">
    <property type="component" value="Unassembled WGS sequence"/>
</dbReference>
<evidence type="ECO:0000256" key="8">
    <source>
        <dbReference type="SAM" id="MobiDB-lite"/>
    </source>
</evidence>
<feature type="domain" description="FYVE-type" evidence="9">
    <location>
        <begin position="1216"/>
        <end position="1276"/>
    </location>
</feature>
<dbReference type="EMBL" id="BLKM01000688">
    <property type="protein sequence ID" value="GFG37316.1"/>
    <property type="molecule type" value="Genomic_DNA"/>
</dbReference>
<dbReference type="InterPro" id="IPR000306">
    <property type="entry name" value="Znf_FYVE"/>
</dbReference>
<evidence type="ECO:0000259" key="9">
    <source>
        <dbReference type="PROSITE" id="PS50178"/>
    </source>
</evidence>
<evidence type="ECO:0000256" key="7">
    <source>
        <dbReference type="PROSITE-ProRule" id="PRU00091"/>
    </source>
</evidence>
<dbReference type="SMART" id="SM00064">
    <property type="entry name" value="FYVE"/>
    <property type="match status" value="1"/>
</dbReference>
<evidence type="ECO:0000256" key="4">
    <source>
        <dbReference type="ARBA" id="ARBA00022723"/>
    </source>
</evidence>
<dbReference type="OrthoDB" id="20035at2759"/>
<sequence>MESIRKWFYKPKVNKRDDPSLLAQFFYADEALNLVAAELDSFDGRKDPERCTALVNHLRQCQDKVLTICNRIMDDVIPTERANRDFRVKFPDDVMQENLAGQLWFGAECLAAGSSIMNRESESSAMRPLAKALTKALENVRNLLREQCLRGNASNIGGMNEMFGERLQEALKIFDRLFAEFELCYVSAMVPVKSSQEYELQQFVVVLFSETLQRALKMKLLTQEMVDDYDPALMFTIPRLAIVSGLLIFPDGPLCLDRTPSDMSEMFRPFRTLLHKIRELLWTLNNKELFALEKLLCSSEEPGDFHSPSQSFEIHEAAESIGATTAVPSYPTVPDLDDFVTRFYIDYPNCKQFVTDFYASASSRYITGETEDLHNDGLDENVSRIGLCDGTSDTVSAENEGFMGAAEVVPSWENTEESEDETEYIGETSECETVVTSTYNEVEEVVSCVERDSRTSFSVPNLPVACSHSELGESLVFGESVDAESQSVPVSPSCSCTSHLAFQMQAVETARHTSSTGESECSESCGHMPFSDTIKVPTSVVSGFLLANQVGHESMLASRERIMTPRMPDLSPGAGGSLPDGDSHEALSVATATLSTLLLSGRNVSPVCHMSNDVEEDSSVQSPLDSGVGTVVSCSDTGSLSDRSPDAAPGPVLVSGGTKVTENLSASHISTRTSEHRWQVETIPCSCTVSDMPAASSNFDSQSHNRSSVSMKMGCGSCQNADVDSCLAVVPTCNNDVCDNTIDVTGKDILTCENCLLPLSAEDVDKQDLISAGVESLNVLNDEDDEFKHAACGESASGRAFCNETTTATCRCSPTSFWNSSREKSVILSNNVGDLVCGNVNVNCAAVCNTDAPRDFEENCDGTNGSMCYEQTNTWCNNVPVSALQLNGSHEDMAVSNKGCEQNKSLPSIVVKMEECQETGGVEKWFGVAGGDGQCNLCSGRDAVGAQSDTHDCLQKSACDWDGLMLKQHGKLHHSSSERLTQVPSLLEQKTGESERGGENKKASFNASSSRNVAASLSTTGDTSFHPGGSTLAAVPSQSGRSLDVPLSSSFSSTSSSCQSSVTVSSDSCSMSSDTSSFNSECQDDEEIALAMQAAEIANRNEARAKFRSSEDLVHRLFVCIAGVADQLQTNFAGDLRHILKCVFLMSASHNISTEEEDLEEGPVTALSVEQEQPLLALGDNDFSRPVENAEEALSTAWEVPSSPAEVESPPPWIPDDMAPRCMSCEAVFTVVRRRHHCRNCGKVFCARCSSNSVPLPRYGHVKPVRVCNRCFLYQVTPFMLEELATRS</sequence>
<dbReference type="SUPFAM" id="SSF57903">
    <property type="entry name" value="FYVE/PHD zinc finger"/>
    <property type="match status" value="1"/>
</dbReference>
<dbReference type="InterPro" id="IPR013083">
    <property type="entry name" value="Znf_RING/FYVE/PHD"/>
</dbReference>
<keyword evidence="4" id="KW-0479">Metal-binding</keyword>
<comment type="function">
    <text evidence="1">Negative regulator of epidermal growth factor receptor (EGFR) signaling.</text>
</comment>
<feature type="region of interest" description="Disordered" evidence="8">
    <location>
        <begin position="973"/>
        <end position="1039"/>
    </location>
</feature>
<evidence type="ECO:0000256" key="1">
    <source>
        <dbReference type="ARBA" id="ARBA00003580"/>
    </source>
</evidence>
<comment type="caution">
    <text evidence="10">The sequence shown here is derived from an EMBL/GenBank/DDBJ whole genome shotgun (WGS) entry which is preliminary data.</text>
</comment>
<name>A0A6L2PXQ2_COPFO</name>